<evidence type="ECO:0000256" key="1">
    <source>
        <dbReference type="SAM" id="MobiDB-lite"/>
    </source>
</evidence>
<protein>
    <submittedName>
        <fullName evidence="2">Uncharacterized protein</fullName>
    </submittedName>
</protein>
<dbReference type="InParanoid" id="C5KMD4"/>
<dbReference type="Proteomes" id="UP000007800">
    <property type="component" value="Unassembled WGS sequence"/>
</dbReference>
<dbReference type="AlphaFoldDB" id="C5KMD4"/>
<dbReference type="EMBL" id="GG674339">
    <property type="protein sequence ID" value="EER14359.1"/>
    <property type="molecule type" value="Genomic_DNA"/>
</dbReference>
<dbReference type="GeneID" id="9044563"/>
<dbReference type="OrthoDB" id="10477943at2759"/>
<organism evidence="3">
    <name type="scientific">Perkinsus marinus (strain ATCC 50983 / TXsc)</name>
    <dbReference type="NCBI Taxonomy" id="423536"/>
    <lineage>
        <taxon>Eukaryota</taxon>
        <taxon>Sar</taxon>
        <taxon>Alveolata</taxon>
        <taxon>Perkinsozoa</taxon>
        <taxon>Perkinsea</taxon>
        <taxon>Perkinsida</taxon>
        <taxon>Perkinsidae</taxon>
        <taxon>Perkinsus</taxon>
    </lineage>
</organism>
<evidence type="ECO:0000313" key="3">
    <source>
        <dbReference type="Proteomes" id="UP000007800"/>
    </source>
</evidence>
<feature type="region of interest" description="Disordered" evidence="1">
    <location>
        <begin position="1"/>
        <end position="20"/>
    </location>
</feature>
<name>C5KMD4_PERM5</name>
<reference evidence="2 3" key="1">
    <citation type="submission" date="2008-07" db="EMBL/GenBank/DDBJ databases">
        <authorList>
            <person name="El-Sayed N."/>
            <person name="Caler E."/>
            <person name="Inman J."/>
            <person name="Amedeo P."/>
            <person name="Hass B."/>
            <person name="Wortman J."/>
        </authorList>
    </citation>
    <scope>NUCLEOTIDE SEQUENCE [LARGE SCALE GENOMIC DNA]</scope>
    <source>
        <strain evidence="3">ATCC 50983 / TXsc</strain>
    </source>
</reference>
<dbReference type="RefSeq" id="XP_002782564.1">
    <property type="nucleotide sequence ID" value="XM_002782518.1"/>
</dbReference>
<accession>C5KMD4</accession>
<proteinExistence type="predicted"/>
<sequence>MSLSSRLDVEMDNGESRSTTGYEWTDLTTINRIGSSLSGAYPAAPNDALVVLGDLLDFSNRYPKYWDTN</sequence>
<keyword evidence="3" id="KW-1185">Reference proteome</keyword>
<gene>
    <name evidence="2" type="ORF">Pmar_PMAR018183</name>
</gene>
<evidence type="ECO:0000313" key="2">
    <source>
        <dbReference type="EMBL" id="EER14359.1"/>
    </source>
</evidence>